<dbReference type="AlphaFoldDB" id="A0A0E3QLI3"/>
<protein>
    <recommendedName>
        <fullName evidence="3">Mobile element protein</fullName>
    </recommendedName>
</protein>
<dbReference type="HOGENOM" id="CLU_3094075_0_0_2"/>
<gene>
    <name evidence="1" type="ORF">MSBRW_1214</name>
</gene>
<evidence type="ECO:0008006" key="3">
    <source>
        <dbReference type="Google" id="ProtNLM"/>
    </source>
</evidence>
<name>A0A0E3QLI3_METBA</name>
<evidence type="ECO:0000313" key="1">
    <source>
        <dbReference type="EMBL" id="AKB50467.1"/>
    </source>
</evidence>
<dbReference type="EMBL" id="CP009526">
    <property type="protein sequence ID" value="AKB50467.1"/>
    <property type="molecule type" value="Genomic_DNA"/>
</dbReference>
<sequence>MKTIKKREAGKRGRPLKDEKLKTYYRINGIIKVNEAFVLKKWKNWAFHSCK</sequence>
<reference evidence="1 2" key="1">
    <citation type="submission" date="2014-07" db="EMBL/GenBank/DDBJ databases">
        <title>Methanogenic archaea and the global carbon cycle.</title>
        <authorList>
            <person name="Henriksen J.R."/>
            <person name="Luke J."/>
            <person name="Reinhart S."/>
            <person name="Benedict M.N."/>
            <person name="Youngblut N.D."/>
            <person name="Metcalf M.E."/>
            <person name="Whitaker R.J."/>
            <person name="Metcalf W.W."/>
        </authorList>
    </citation>
    <scope>NUCLEOTIDE SEQUENCE [LARGE SCALE GENOMIC DNA]</scope>
    <source>
        <strain evidence="1 2">Wiesmoor</strain>
    </source>
</reference>
<accession>A0A0E3QLI3</accession>
<organism evidence="1 2">
    <name type="scientific">Methanosarcina barkeri str. Wiesmoor</name>
    <dbReference type="NCBI Taxonomy" id="1434109"/>
    <lineage>
        <taxon>Archaea</taxon>
        <taxon>Methanobacteriati</taxon>
        <taxon>Methanobacteriota</taxon>
        <taxon>Stenosarchaea group</taxon>
        <taxon>Methanomicrobia</taxon>
        <taxon>Methanosarcinales</taxon>
        <taxon>Methanosarcinaceae</taxon>
        <taxon>Methanosarcina</taxon>
    </lineage>
</organism>
<dbReference type="Proteomes" id="UP000033038">
    <property type="component" value="Chromosome"/>
</dbReference>
<proteinExistence type="predicted"/>
<dbReference type="KEGG" id="mbw:MSBRW_1214"/>
<dbReference type="PATRIC" id="fig|1434109.4.peg.1517"/>
<evidence type="ECO:0000313" key="2">
    <source>
        <dbReference type="Proteomes" id="UP000033038"/>
    </source>
</evidence>